<proteinExistence type="predicted"/>
<accession>A0ABC8AWQ8</accession>
<dbReference type="InterPro" id="IPR025296">
    <property type="entry name" value="DUF4158"/>
</dbReference>
<feature type="domain" description="Tn3 transposase DDE" evidence="1">
    <location>
        <begin position="476"/>
        <end position="585"/>
    </location>
</feature>
<reference evidence="3 4" key="1">
    <citation type="submission" date="2016-10" db="EMBL/GenBank/DDBJ databases">
        <title>Genome sequence of Nocardia seriolae strain EM150506, isolated from Anguila japonica.</title>
        <authorList>
            <person name="Han H.-J."/>
        </authorList>
    </citation>
    <scope>NUCLEOTIDE SEQUENCE [LARGE SCALE GENOMIC DNA]</scope>
    <source>
        <strain evidence="3 4">EM150506</strain>
    </source>
</reference>
<protein>
    <submittedName>
        <fullName evidence="3">Transposase for transposon Tn21</fullName>
    </submittedName>
</protein>
<name>A0ABC8AWQ8_9NOCA</name>
<dbReference type="InterPro" id="IPR002513">
    <property type="entry name" value="Tn3_Tnp_DDE_dom"/>
</dbReference>
<evidence type="ECO:0000313" key="4">
    <source>
        <dbReference type="Proteomes" id="UP000180166"/>
    </source>
</evidence>
<evidence type="ECO:0000259" key="1">
    <source>
        <dbReference type="Pfam" id="PF01526"/>
    </source>
</evidence>
<dbReference type="KEGG" id="nsr:NS506_04535"/>
<dbReference type="Pfam" id="PF01526">
    <property type="entry name" value="DDE_Tnp_Tn3"/>
    <property type="match status" value="1"/>
</dbReference>
<gene>
    <name evidence="3" type="ORF">NS506_04535</name>
</gene>
<dbReference type="Pfam" id="PF13700">
    <property type="entry name" value="DUF4158"/>
    <property type="match status" value="1"/>
</dbReference>
<organism evidence="3 4">
    <name type="scientific">Nocardia seriolae</name>
    <dbReference type="NCBI Taxonomy" id="37332"/>
    <lineage>
        <taxon>Bacteria</taxon>
        <taxon>Bacillati</taxon>
        <taxon>Actinomycetota</taxon>
        <taxon>Actinomycetes</taxon>
        <taxon>Mycobacteriales</taxon>
        <taxon>Nocardiaceae</taxon>
        <taxon>Nocardia</taxon>
    </lineage>
</organism>
<dbReference type="Proteomes" id="UP000180166">
    <property type="component" value="Chromosome"/>
</dbReference>
<dbReference type="EMBL" id="CP017839">
    <property type="protein sequence ID" value="APA98583.1"/>
    <property type="molecule type" value="Genomic_DNA"/>
</dbReference>
<feature type="domain" description="DUF4158" evidence="2">
    <location>
        <begin position="6"/>
        <end position="170"/>
    </location>
</feature>
<sequence length="613" mass="68820">MATRVFADEELQRLREFPEISREELFRYFTLSPADLAFVAPQGRGANVRLGLAVILCSLPWLGFVPDKVATAPPVAVARLAEQLNVDAAQLRSYSHRPQTRSEHVRLVAQYLGWRPAGAVELKELDEFLLARAMEHDSPTLLFRLACEYLISARVIRPDPVTLVERVAHARNQAQAETYDRLAHELTPQRCQELDALLVVDPSLGMSRLTWLSTGPVEASAAAVKAEIDKLGFLRGLGADTLDISVLPAERRRRRFLATMGRRLTGQALERRDPQRRYPILLTLLAQSATDVLDEVVQLFDQAISAKFSTAERRMRDELAERGKSGEDRQALLDDLLSIITDLQIADEEIGGLIRGEKIGWERLRAAIAQAKPRLPRDHGHLAALAASYSYLRQFTPAVLSSVRFAGGTAATELLIALNMLRELNATGGRKVFDDAPTGFVPTKWCGYLDEARKSGSATAYRHYWELCVLLGLRDGLRRTIYAVKYLSDPDYRRKISRQLNKGESLHALRRDLLYAHEGMIRARHLESQTEQAWCLTLATNAVIAWTAEYYGLAVEQMRREGRRIDDEVLAHVSPAHSENINFFGAIEVDIDAELAQLGPTGYRPLRIRDTLF</sequence>
<dbReference type="AlphaFoldDB" id="A0ABC8AWQ8"/>
<evidence type="ECO:0000259" key="2">
    <source>
        <dbReference type="Pfam" id="PF13700"/>
    </source>
</evidence>
<dbReference type="RefSeq" id="WP_071344143.1">
    <property type="nucleotide sequence ID" value="NZ_AP017900.1"/>
</dbReference>
<evidence type="ECO:0000313" key="3">
    <source>
        <dbReference type="EMBL" id="APA98583.1"/>
    </source>
</evidence>